<keyword evidence="13" id="KW-1185">Reference proteome</keyword>
<feature type="transmembrane region" description="Helical" evidence="10">
    <location>
        <begin position="1364"/>
        <end position="1390"/>
    </location>
</feature>
<dbReference type="Gene3D" id="3.40.50.300">
    <property type="entry name" value="P-loop containing nucleotide triphosphate hydrolases"/>
    <property type="match status" value="2"/>
</dbReference>
<sequence>MSENQGIHRKLEIAGKSILLDDVAEDGRSPDLSNLAHQHKKVLLEKILAQVHQDNQQFLRRITARYNRVGLELPKMEVRFEELSVEGDVYVGSRALPTLLNSTLNFLEALAGLTRLYPSKKKVHRILHGVTGTIKPSRMTLLLGPPSSGKTTLLRSLAGMLYKKLRMSGSITYNGRQLSEFIPQRSSSYISQHDIHMSEMTVRETLDFSRQCSGVGNNHELMLELLKLEKDAGIKPDPDIDAFMKATALELGQATNLITHYILKVLGLDICADTLVGDEMRRGISGGQKKRLTTGEMMVGPNRTLFMDDISTGLDSSTTFEVVMFIREMVHVMDATVLISLLQPAPEVFDLFDDIILLSEGLIIYQGPREHVLEFFESMGFRCPQRKGIADFLQEVASKKDQDKYWSNENQRPFRYISALEFSNSFKTFHIGQQIYEQSKTSHPATAVVDTKIRIYGVSNWRLFKACFSREWLLMKRNSFLYIFKTTQIAVMAMICMSVFFRTQMQHKTIEDGGKYFNALFFSLIIVTFNGMAEMALTVSRIPVLIKQREFLLYPPWAFGLPYIILRLPLSLLETGIWVAFTYYPIGFAPGASRFFGQLLAFGLTHHTCLAVFRFIAVAARTIVYGNTLTSIFFLVILVLGGFIISKDDIQPWWKWGPWVSPMMYAQNAIAINEFLDPRWSIPNYDTNVIEPTVGTSILKSKGMFLDSHWYWISIGALFGLSLLFNALFILVLRYLNATASFQVVMPEEDAEDKTMKKIISTEEQGQSTTSKTMTSGQVHSRGMVLPFQPISLAFSHVNYYVDIPNEMKNKYGGKGSRLQLLCDVSGAFRPGILTALVGVSGAGKTTLLDVLSGRKTQGYIEGNITVSGYPKNQASFARISGYCEQNDIHSPYITVHESLLFSAWLRLAPEIKQETRKMFVEEVMELVELNVLRNALVGSPGVDGLSTEQRKRLTIAVELVSNPSIIFMDEPTSGLDARSAAIVMRTVRNTVDTGRTVLCTIHQPSIDIFESFDELLLMKTGGKLIYAGPLGQRSQKLIDYFQTIPGIPNIKEGQNPATWVLEITSPSAESNLNLDFGQLYISSPLFRMNEELVKELSIPVCDSKDLSFPSEYAQSFAIQIVACFKKQLQSYWRNPDYNCTRFFMTLALGILFGSMFWNKGLKIDKQQDVLNLLGGLYSFVVFHGTLITNVVPPIIATERTVFYRERAAGMYSAFTYALTQVSIEIVYGAVQSLLYSFLLFSMVGFEWQANKFLWFIYFMFMCSIYFALYGMMVAALTPNLVFANIVISFIFCLWNLFSGFIVPKPLTPVWWRWYYWVCPMFWTIYGLVMSQLEDKTNLVNIPGQSSSPLPAFLEEKLGFEQGFLLYIAVAHVGFVLIFFFVFVCSIRFLNYQNR</sequence>
<keyword evidence="8 10" id="KW-1133">Transmembrane helix</keyword>
<feature type="domain" description="ABC transporter" evidence="11">
    <location>
        <begin position="111"/>
        <end position="385"/>
    </location>
</feature>
<reference evidence="12" key="2">
    <citation type="journal article" date="2022" name="Hortic Res">
        <title>The genome of Dioscorea zingiberensis sheds light on the biosynthesis, origin and evolution of the medicinally important diosgenin saponins.</title>
        <authorList>
            <person name="Li Y."/>
            <person name="Tan C."/>
            <person name="Li Z."/>
            <person name="Guo J."/>
            <person name="Li S."/>
            <person name="Chen X."/>
            <person name="Wang C."/>
            <person name="Dai X."/>
            <person name="Yang H."/>
            <person name="Song W."/>
            <person name="Hou L."/>
            <person name="Xu J."/>
            <person name="Tong Z."/>
            <person name="Xu A."/>
            <person name="Yuan X."/>
            <person name="Wang W."/>
            <person name="Yang Q."/>
            <person name="Chen L."/>
            <person name="Sun Z."/>
            <person name="Wang K."/>
            <person name="Pan B."/>
            <person name="Chen J."/>
            <person name="Bao Y."/>
            <person name="Liu F."/>
            <person name="Qi X."/>
            <person name="Gang D.R."/>
            <person name="Wen J."/>
            <person name="Li J."/>
        </authorList>
    </citation>
    <scope>NUCLEOTIDE SEQUENCE</scope>
    <source>
        <strain evidence="12">Dzin_1.0</strain>
    </source>
</reference>
<evidence type="ECO:0000256" key="5">
    <source>
        <dbReference type="ARBA" id="ARBA00022737"/>
    </source>
</evidence>
<dbReference type="PANTHER" id="PTHR19241">
    <property type="entry name" value="ATP-BINDING CASSETTE TRANSPORTER"/>
    <property type="match status" value="1"/>
</dbReference>
<evidence type="ECO:0000256" key="2">
    <source>
        <dbReference type="ARBA" id="ARBA00006012"/>
    </source>
</evidence>
<evidence type="ECO:0000256" key="1">
    <source>
        <dbReference type="ARBA" id="ARBA00004141"/>
    </source>
</evidence>
<dbReference type="SMART" id="SM00382">
    <property type="entry name" value="AAA"/>
    <property type="match status" value="2"/>
</dbReference>
<comment type="subcellular location">
    <subcellularLocation>
        <location evidence="1">Membrane</location>
        <topology evidence="1">Multi-pass membrane protein</topology>
    </subcellularLocation>
</comment>
<dbReference type="Proteomes" id="UP001085076">
    <property type="component" value="Miscellaneous, Linkage group lg03"/>
</dbReference>
<dbReference type="Pfam" id="PF19055">
    <property type="entry name" value="ABC2_membrane_7"/>
    <property type="match status" value="1"/>
</dbReference>
<feature type="transmembrane region" description="Helical" evidence="10">
    <location>
        <begin position="1253"/>
        <end position="1276"/>
    </location>
</feature>
<dbReference type="EMBL" id="JAGGNH010000003">
    <property type="protein sequence ID" value="KAJ0976761.1"/>
    <property type="molecule type" value="Genomic_DNA"/>
</dbReference>
<dbReference type="Pfam" id="PF01061">
    <property type="entry name" value="ABC2_membrane"/>
    <property type="match status" value="2"/>
</dbReference>
<feature type="transmembrane region" description="Helical" evidence="10">
    <location>
        <begin position="480"/>
        <end position="501"/>
    </location>
</feature>
<feature type="transmembrane region" description="Helical" evidence="10">
    <location>
        <begin position="710"/>
        <end position="736"/>
    </location>
</feature>
<dbReference type="OrthoDB" id="66620at2759"/>
<evidence type="ECO:0000256" key="10">
    <source>
        <dbReference type="SAM" id="Phobius"/>
    </source>
</evidence>
<dbReference type="Pfam" id="PF14510">
    <property type="entry name" value="ABC_trans_N"/>
    <property type="match status" value="1"/>
</dbReference>
<name>A0A9D5CNL4_9LILI</name>
<comment type="similarity">
    <text evidence="2">Belongs to the ABC transporter superfamily. ABCG family. PDR (TC 3.A.1.205) subfamily.</text>
</comment>
<keyword evidence="7" id="KW-0067">ATP-binding</keyword>
<feature type="transmembrane region" description="Helical" evidence="10">
    <location>
        <begin position="623"/>
        <end position="645"/>
    </location>
</feature>
<evidence type="ECO:0000313" key="12">
    <source>
        <dbReference type="EMBL" id="KAJ0976761.1"/>
    </source>
</evidence>
<dbReference type="InterPro" id="IPR013581">
    <property type="entry name" value="PDR_assoc"/>
</dbReference>
<gene>
    <name evidence="12" type="ORF">J5N97_012235</name>
</gene>
<dbReference type="InterPro" id="IPR003439">
    <property type="entry name" value="ABC_transporter-like_ATP-bd"/>
</dbReference>
<evidence type="ECO:0000256" key="8">
    <source>
        <dbReference type="ARBA" id="ARBA00022989"/>
    </source>
</evidence>
<organism evidence="12 13">
    <name type="scientific">Dioscorea zingiberensis</name>
    <dbReference type="NCBI Taxonomy" id="325984"/>
    <lineage>
        <taxon>Eukaryota</taxon>
        <taxon>Viridiplantae</taxon>
        <taxon>Streptophyta</taxon>
        <taxon>Embryophyta</taxon>
        <taxon>Tracheophyta</taxon>
        <taxon>Spermatophyta</taxon>
        <taxon>Magnoliopsida</taxon>
        <taxon>Liliopsida</taxon>
        <taxon>Dioscoreales</taxon>
        <taxon>Dioscoreaceae</taxon>
        <taxon>Dioscorea</taxon>
    </lineage>
</organism>
<feature type="transmembrane region" description="Helical" evidence="10">
    <location>
        <begin position="1216"/>
        <end position="1241"/>
    </location>
</feature>
<dbReference type="FunFam" id="3.40.50.300:FF:000179">
    <property type="entry name" value="ABC transporter G family member 34"/>
    <property type="match status" value="1"/>
</dbReference>
<keyword evidence="6" id="KW-0547">Nucleotide-binding</keyword>
<feature type="transmembrane region" description="Helical" evidence="10">
    <location>
        <begin position="599"/>
        <end position="617"/>
    </location>
</feature>
<dbReference type="Pfam" id="PF08370">
    <property type="entry name" value="PDR_assoc"/>
    <property type="match status" value="1"/>
</dbReference>
<evidence type="ECO:0000259" key="11">
    <source>
        <dbReference type="PROSITE" id="PS50893"/>
    </source>
</evidence>
<dbReference type="InterPro" id="IPR034003">
    <property type="entry name" value="ABCG_PDR_2"/>
</dbReference>
<proteinExistence type="inferred from homology"/>
<keyword evidence="3" id="KW-0813">Transport</keyword>
<evidence type="ECO:0000256" key="7">
    <source>
        <dbReference type="ARBA" id="ARBA00022840"/>
    </source>
</evidence>
<dbReference type="GO" id="GO:0016887">
    <property type="term" value="F:ATP hydrolysis activity"/>
    <property type="evidence" value="ECO:0007669"/>
    <property type="project" value="InterPro"/>
</dbReference>
<evidence type="ECO:0000256" key="4">
    <source>
        <dbReference type="ARBA" id="ARBA00022692"/>
    </source>
</evidence>
<dbReference type="InterPro" id="IPR043926">
    <property type="entry name" value="ABCG_dom"/>
</dbReference>
<keyword evidence="4 10" id="KW-0812">Transmembrane</keyword>
<dbReference type="PROSITE" id="PS50893">
    <property type="entry name" value="ABC_TRANSPORTER_2"/>
    <property type="match status" value="2"/>
</dbReference>
<dbReference type="InterPro" id="IPR023298">
    <property type="entry name" value="ATPase_P-typ_TM_dom_sf"/>
</dbReference>
<dbReference type="CDD" id="cd03232">
    <property type="entry name" value="ABCG_PDR_domain2"/>
    <property type="match status" value="1"/>
</dbReference>
<dbReference type="SUPFAM" id="SSF52540">
    <property type="entry name" value="P-loop containing nucleoside triphosphate hydrolases"/>
    <property type="match status" value="2"/>
</dbReference>
<reference evidence="12" key="1">
    <citation type="submission" date="2021-03" db="EMBL/GenBank/DDBJ databases">
        <authorList>
            <person name="Li Z."/>
            <person name="Yang C."/>
        </authorList>
    </citation>
    <scope>NUCLEOTIDE SEQUENCE</scope>
    <source>
        <strain evidence="12">Dzin_1.0</strain>
        <tissue evidence="12">Leaf</tissue>
    </source>
</reference>
<feature type="transmembrane region" description="Helical" evidence="10">
    <location>
        <begin position="551"/>
        <end position="570"/>
    </location>
</feature>
<feature type="transmembrane region" description="Helical" evidence="10">
    <location>
        <begin position="1170"/>
        <end position="1196"/>
    </location>
</feature>
<evidence type="ECO:0000256" key="9">
    <source>
        <dbReference type="ARBA" id="ARBA00023136"/>
    </source>
</evidence>
<evidence type="ECO:0000313" key="13">
    <source>
        <dbReference type="Proteomes" id="UP001085076"/>
    </source>
</evidence>
<keyword evidence="9 10" id="KW-0472">Membrane</keyword>
<dbReference type="InterPro" id="IPR013525">
    <property type="entry name" value="ABC2_TM"/>
</dbReference>
<dbReference type="InterPro" id="IPR029481">
    <property type="entry name" value="ABC_trans_N"/>
</dbReference>
<keyword evidence="5" id="KW-0677">Repeat</keyword>
<feature type="transmembrane region" description="Helical" evidence="10">
    <location>
        <begin position="1282"/>
        <end position="1302"/>
    </location>
</feature>
<protein>
    <recommendedName>
        <fullName evidence="11">ABC transporter domain-containing protein</fullName>
    </recommendedName>
</protein>
<dbReference type="FunFam" id="3.40.50.300:FF:000059">
    <property type="entry name" value="ABC transporter G family member 40"/>
    <property type="match status" value="1"/>
</dbReference>
<feature type="domain" description="ABC transporter" evidence="11">
    <location>
        <begin position="802"/>
        <end position="1047"/>
    </location>
</feature>
<dbReference type="InterPro" id="IPR027417">
    <property type="entry name" value="P-loop_NTPase"/>
</dbReference>
<evidence type="ECO:0000256" key="3">
    <source>
        <dbReference type="ARBA" id="ARBA00022448"/>
    </source>
</evidence>
<dbReference type="GO" id="GO:0005886">
    <property type="term" value="C:plasma membrane"/>
    <property type="evidence" value="ECO:0007669"/>
    <property type="project" value="UniProtKB-ARBA"/>
</dbReference>
<comment type="caution">
    <text evidence="12">The sequence shown here is derived from an EMBL/GenBank/DDBJ whole genome shotgun (WGS) entry which is preliminary data.</text>
</comment>
<feature type="transmembrane region" description="Helical" evidence="10">
    <location>
        <begin position="1314"/>
        <end position="1333"/>
    </location>
</feature>
<dbReference type="InterPro" id="IPR003593">
    <property type="entry name" value="AAA+_ATPase"/>
</dbReference>
<accession>A0A9D5CNL4</accession>
<dbReference type="SUPFAM" id="SSF81665">
    <property type="entry name" value="Calcium ATPase, transmembrane domain M"/>
    <property type="match status" value="1"/>
</dbReference>
<dbReference type="GO" id="GO:0140359">
    <property type="term" value="F:ABC-type transporter activity"/>
    <property type="evidence" value="ECO:0007669"/>
    <property type="project" value="InterPro"/>
</dbReference>
<dbReference type="GO" id="GO:0005524">
    <property type="term" value="F:ATP binding"/>
    <property type="evidence" value="ECO:0007669"/>
    <property type="project" value="UniProtKB-KW"/>
</dbReference>
<evidence type="ECO:0000256" key="6">
    <source>
        <dbReference type="ARBA" id="ARBA00022741"/>
    </source>
</evidence>
<feature type="transmembrane region" description="Helical" evidence="10">
    <location>
        <begin position="516"/>
        <end position="539"/>
    </location>
</feature>
<dbReference type="Pfam" id="PF00005">
    <property type="entry name" value="ABC_tran"/>
    <property type="match status" value="2"/>
</dbReference>